<evidence type="ECO:0000313" key="2">
    <source>
        <dbReference type="EMBL" id="KGN97066.1"/>
    </source>
</evidence>
<dbReference type="STRING" id="266762.HQ36_08535"/>
<dbReference type="AlphaFoldDB" id="A0A0A2G1D3"/>
<keyword evidence="1" id="KW-1133">Transmembrane helix</keyword>
<reference evidence="2 3" key="1">
    <citation type="submission" date="2014-08" db="EMBL/GenBank/DDBJ databases">
        <title>Porphyromonas gingivicanis strain:COT-022_OH1391 Genome sequencing.</title>
        <authorList>
            <person name="Wallis C."/>
            <person name="Deusch O."/>
            <person name="O'Flynn C."/>
            <person name="Davis I."/>
            <person name="Jospin G."/>
            <person name="Darling A.E."/>
            <person name="Coil D.A."/>
            <person name="Alexiev A."/>
            <person name="Horsfall A."/>
            <person name="Kirkwood N."/>
            <person name="Harris S."/>
            <person name="Eisen J.A."/>
        </authorList>
    </citation>
    <scope>NUCLEOTIDE SEQUENCE [LARGE SCALE GENOMIC DNA]</scope>
    <source>
        <strain evidence="3">COT-022 OH1391</strain>
    </source>
</reference>
<gene>
    <name evidence="2" type="ORF">HQ36_08535</name>
</gene>
<protein>
    <submittedName>
        <fullName evidence="2">Uncharacterized protein</fullName>
    </submittedName>
</protein>
<organism evidence="2 3">
    <name type="scientific">Porphyromonas gingivicanis</name>
    <dbReference type="NCBI Taxonomy" id="266762"/>
    <lineage>
        <taxon>Bacteria</taxon>
        <taxon>Pseudomonadati</taxon>
        <taxon>Bacteroidota</taxon>
        <taxon>Bacteroidia</taxon>
        <taxon>Bacteroidales</taxon>
        <taxon>Porphyromonadaceae</taxon>
        <taxon>Porphyromonas</taxon>
    </lineage>
</organism>
<keyword evidence="1" id="KW-0812">Transmembrane</keyword>
<sequence>MIYLQGKDTLFLSPYLLSSRANVKNPPRKVFLLLFHIVTTICCAKKEEKDFSLGILYFIFSPFSFDNIASYYFLFSYTKGIYAP</sequence>
<evidence type="ECO:0000256" key="1">
    <source>
        <dbReference type="SAM" id="Phobius"/>
    </source>
</evidence>
<feature type="transmembrane region" description="Helical" evidence="1">
    <location>
        <begin position="55"/>
        <end position="74"/>
    </location>
</feature>
<keyword evidence="1" id="KW-0472">Membrane</keyword>
<accession>A0A0A2G1D3</accession>
<dbReference type="EMBL" id="JQZW01000019">
    <property type="protein sequence ID" value="KGN97066.1"/>
    <property type="molecule type" value="Genomic_DNA"/>
</dbReference>
<proteinExistence type="predicted"/>
<dbReference type="Proteomes" id="UP000030134">
    <property type="component" value="Unassembled WGS sequence"/>
</dbReference>
<keyword evidence="3" id="KW-1185">Reference proteome</keyword>
<comment type="caution">
    <text evidence="2">The sequence shown here is derived from an EMBL/GenBank/DDBJ whole genome shotgun (WGS) entry which is preliminary data.</text>
</comment>
<name>A0A0A2G1D3_9PORP</name>
<evidence type="ECO:0000313" key="3">
    <source>
        <dbReference type="Proteomes" id="UP000030134"/>
    </source>
</evidence>